<comment type="caution">
    <text evidence="1">The sequence shown here is derived from an EMBL/GenBank/DDBJ whole genome shotgun (WGS) entry which is preliminary data.</text>
</comment>
<dbReference type="RefSeq" id="WP_379788216.1">
    <property type="nucleotide sequence ID" value="NZ_JBHSHL010000022.1"/>
</dbReference>
<proteinExistence type="predicted"/>
<evidence type="ECO:0000313" key="2">
    <source>
        <dbReference type="Proteomes" id="UP001595916"/>
    </source>
</evidence>
<protein>
    <submittedName>
        <fullName evidence="1">Uncharacterized protein</fullName>
    </submittedName>
</protein>
<evidence type="ECO:0000313" key="1">
    <source>
        <dbReference type="EMBL" id="MFC4804703.1"/>
    </source>
</evidence>
<dbReference type="Proteomes" id="UP001595916">
    <property type="component" value="Unassembled WGS sequence"/>
</dbReference>
<name>A0ABV9QKH1_9FIRM</name>
<accession>A0ABV9QKH1</accession>
<keyword evidence="2" id="KW-1185">Reference proteome</keyword>
<reference evidence="2" key="1">
    <citation type="journal article" date="2019" name="Int. J. Syst. Evol. Microbiol.">
        <title>The Global Catalogue of Microorganisms (GCM) 10K type strain sequencing project: providing services to taxonomists for standard genome sequencing and annotation.</title>
        <authorList>
            <consortium name="The Broad Institute Genomics Platform"/>
            <consortium name="The Broad Institute Genome Sequencing Center for Infectious Disease"/>
            <person name="Wu L."/>
            <person name="Ma J."/>
        </authorList>
    </citation>
    <scope>NUCLEOTIDE SEQUENCE [LARGE SCALE GENOMIC DNA]</scope>
    <source>
        <strain evidence="2">CCUG 46385</strain>
    </source>
</reference>
<sequence length="443" mass="52597">MYKSLKKYLFTLTLLCTVGGLFYPFVGDSQEDYSFARTYSREEMRPFETILETNAGEVAKFLTVKERKKALETLLEIEKHTNFRKREGRLLYGEKEEGLRKKFLDILDEATLRAYPQEADVSGFDEEIDVNLPHNNRDRVLKYFFHVLKTPQFHKFSKLYMRYMDSYDTETYDEIIELLGGAGIEDPQVYFCLLENYDAEQTQAVFRVNERLELEEKKLFTKEGRGSVFRDLTKFLREEGSQIESFKEKDLLWKRIRNVIEAENLKKFDYVIVTTDGEDNNLASVIESPDGEHNGERWLLQVDSKDMDNELEDTLIHEYGHYLTLNEKEVDYTDEYDLDRYCEFGLVAKKNSFIDRFYREFWKDYRIAYTPTDHLFYIRHRNSFVSDYAATDPAEDVAETFLHFVTGEKPKGDSIAEKKILFFYGDERFVRSRTYIRKRLGLD</sequence>
<organism evidence="1 2">
    <name type="scientific">Filifactor villosus</name>
    <dbReference type="NCBI Taxonomy" id="29374"/>
    <lineage>
        <taxon>Bacteria</taxon>
        <taxon>Bacillati</taxon>
        <taxon>Bacillota</taxon>
        <taxon>Clostridia</taxon>
        <taxon>Peptostreptococcales</taxon>
        <taxon>Filifactoraceae</taxon>
        <taxon>Filifactor</taxon>
    </lineage>
</organism>
<gene>
    <name evidence="1" type="ORF">ACFO4R_06360</name>
</gene>
<dbReference type="EMBL" id="JBHSHL010000022">
    <property type="protein sequence ID" value="MFC4804703.1"/>
    <property type="molecule type" value="Genomic_DNA"/>
</dbReference>